<protein>
    <submittedName>
        <fullName evidence="3">SLBP_RNA_bind domain-containing protein</fullName>
    </submittedName>
</protein>
<keyword evidence="2" id="KW-1185">Reference proteome</keyword>
<evidence type="ECO:0000313" key="2">
    <source>
        <dbReference type="Proteomes" id="UP000050640"/>
    </source>
</evidence>
<dbReference type="WBParaSite" id="EEL_0000700101-mRNA-1">
    <property type="protein sequence ID" value="EEL_0000700101-mRNA-1"/>
    <property type="gene ID" value="EEL_0000700101"/>
</dbReference>
<dbReference type="AlphaFoldDB" id="A0A0R3RXP5"/>
<evidence type="ECO:0000313" key="3">
    <source>
        <dbReference type="WBParaSite" id="EEL_0000700101-mRNA-1"/>
    </source>
</evidence>
<feature type="compositionally biased region" description="Polar residues" evidence="1">
    <location>
        <begin position="254"/>
        <end position="273"/>
    </location>
</feature>
<feature type="region of interest" description="Disordered" evidence="1">
    <location>
        <begin position="235"/>
        <end position="283"/>
    </location>
</feature>
<reference evidence="3" key="1">
    <citation type="submission" date="2017-02" db="UniProtKB">
        <authorList>
            <consortium name="WormBaseParasite"/>
        </authorList>
    </citation>
    <scope>IDENTIFICATION</scope>
</reference>
<feature type="region of interest" description="Disordered" evidence="1">
    <location>
        <begin position="196"/>
        <end position="219"/>
    </location>
</feature>
<name>A0A0R3RXP5_9BILA</name>
<feature type="compositionally biased region" description="Polar residues" evidence="1">
    <location>
        <begin position="196"/>
        <end position="214"/>
    </location>
</feature>
<sequence>LFISFFPGSFDESYGDGEAATNVDCLRIEKSDNSGSKHSPLTGRRFLTAVPPLFCFFFLIVARSNIPTTTATEAITAKQTSISLSSNLSPYNVHLFTTVSAPEPTVISTLPPVTSVTPSASPQIAVTPPVARALFTTPQTTAPTKTTFQPLLHAMAPTSSTVQSASASLMMHFKNLVNVCSSRSHKRNVLQTFNSFTNSNGTSGVCPSSSTITQHPEESRRLSLDNNAISLQFQRSPTQFSTDHNAFNDKKNETATNLNDSKASIRGNNNSNTDQEKELRRQRRLRRRSVCQEMFPFNESAWKNTIRDPETGRQIGKVDETTRTVKKCTSEKYLLNNGVEVTSSMDGKSQAMEDAKWHILNLRRKRYQFLGLAPSPPHTAMQS</sequence>
<feature type="compositionally biased region" description="Polar residues" evidence="1">
    <location>
        <begin position="235"/>
        <end position="245"/>
    </location>
</feature>
<accession>A0A0R3RXP5</accession>
<dbReference type="Proteomes" id="UP000050640">
    <property type="component" value="Unplaced"/>
</dbReference>
<evidence type="ECO:0000256" key="1">
    <source>
        <dbReference type="SAM" id="MobiDB-lite"/>
    </source>
</evidence>
<organism evidence="2 3">
    <name type="scientific">Elaeophora elaphi</name>
    <dbReference type="NCBI Taxonomy" id="1147741"/>
    <lineage>
        <taxon>Eukaryota</taxon>
        <taxon>Metazoa</taxon>
        <taxon>Ecdysozoa</taxon>
        <taxon>Nematoda</taxon>
        <taxon>Chromadorea</taxon>
        <taxon>Rhabditida</taxon>
        <taxon>Spirurina</taxon>
        <taxon>Spiruromorpha</taxon>
        <taxon>Filarioidea</taxon>
        <taxon>Onchocercidae</taxon>
        <taxon>Elaeophora</taxon>
    </lineage>
</organism>
<proteinExistence type="predicted"/>
<dbReference type="STRING" id="1147741.A0A0R3RXP5"/>